<evidence type="ECO:0000313" key="2">
    <source>
        <dbReference type="EMBL" id="MFC4070025.1"/>
    </source>
</evidence>
<name>A0ABV8J1M6_9ACTN</name>
<keyword evidence="3" id="KW-1185">Reference proteome</keyword>
<dbReference type="EMBL" id="JBHSBL010000024">
    <property type="protein sequence ID" value="MFC4070025.1"/>
    <property type="molecule type" value="Genomic_DNA"/>
</dbReference>
<gene>
    <name evidence="2" type="ORF">ACFO0C_34290</name>
</gene>
<dbReference type="Proteomes" id="UP001595867">
    <property type="component" value="Unassembled WGS sequence"/>
</dbReference>
<evidence type="ECO:0000313" key="3">
    <source>
        <dbReference type="Proteomes" id="UP001595867"/>
    </source>
</evidence>
<feature type="transmembrane region" description="Helical" evidence="1">
    <location>
        <begin position="128"/>
        <end position="146"/>
    </location>
</feature>
<sequence>MQRATWLPVVFLTAAGLQVATIYYDHPVVPYSGTLAMVALLALACSAPKRASVRPWSRRAALTGLTLLTAVALLADGREDGYGWPMAVADDSDTVALLTEVLLSTAGAGALALAVLGRATRLFQRRNLPGVVAGLAVLATAAYIAKHPETPYDGMIPADIGLRLNVLMPVAAVGAALCLAANAAWTSAAALRPAAAGLLAAGVLSWAGFTGLSENDALQAQWPPGPQIRTEPYTGPLWSDVSALTVSPGLSRADVLSLIGNAPPPPPAEEDWWQAALTDWEADIRHNENPLLSFEGYHDPRDSAAALEATVIAVGLAFLVLALFPPRRPGPYLRGSGWTTWGWTA</sequence>
<protein>
    <submittedName>
        <fullName evidence="2">Uncharacterized protein</fullName>
    </submittedName>
</protein>
<keyword evidence="1" id="KW-0472">Membrane</keyword>
<proteinExistence type="predicted"/>
<dbReference type="RefSeq" id="WP_378070918.1">
    <property type="nucleotide sequence ID" value="NZ_JBHSBL010000024.1"/>
</dbReference>
<comment type="caution">
    <text evidence="2">The sequence shown here is derived from an EMBL/GenBank/DDBJ whole genome shotgun (WGS) entry which is preliminary data.</text>
</comment>
<feature type="transmembrane region" description="Helical" evidence="1">
    <location>
        <begin position="194"/>
        <end position="212"/>
    </location>
</feature>
<organism evidence="2 3">
    <name type="scientific">Actinoplanes subglobosus</name>
    <dbReference type="NCBI Taxonomy" id="1547892"/>
    <lineage>
        <taxon>Bacteria</taxon>
        <taxon>Bacillati</taxon>
        <taxon>Actinomycetota</taxon>
        <taxon>Actinomycetes</taxon>
        <taxon>Micromonosporales</taxon>
        <taxon>Micromonosporaceae</taxon>
        <taxon>Actinoplanes</taxon>
    </lineage>
</organism>
<feature type="transmembrane region" description="Helical" evidence="1">
    <location>
        <begin position="304"/>
        <end position="324"/>
    </location>
</feature>
<accession>A0ABV8J1M6</accession>
<feature type="transmembrane region" description="Helical" evidence="1">
    <location>
        <begin position="59"/>
        <end position="75"/>
    </location>
</feature>
<evidence type="ECO:0000256" key="1">
    <source>
        <dbReference type="SAM" id="Phobius"/>
    </source>
</evidence>
<keyword evidence="1" id="KW-0812">Transmembrane</keyword>
<feature type="transmembrane region" description="Helical" evidence="1">
    <location>
        <begin position="166"/>
        <end position="185"/>
    </location>
</feature>
<feature type="transmembrane region" description="Helical" evidence="1">
    <location>
        <begin position="95"/>
        <end position="116"/>
    </location>
</feature>
<feature type="transmembrane region" description="Helical" evidence="1">
    <location>
        <begin position="29"/>
        <end position="47"/>
    </location>
</feature>
<keyword evidence="1" id="KW-1133">Transmembrane helix</keyword>
<reference evidence="3" key="1">
    <citation type="journal article" date="2019" name="Int. J. Syst. Evol. Microbiol.">
        <title>The Global Catalogue of Microorganisms (GCM) 10K type strain sequencing project: providing services to taxonomists for standard genome sequencing and annotation.</title>
        <authorList>
            <consortium name="The Broad Institute Genomics Platform"/>
            <consortium name="The Broad Institute Genome Sequencing Center for Infectious Disease"/>
            <person name="Wu L."/>
            <person name="Ma J."/>
        </authorList>
    </citation>
    <scope>NUCLEOTIDE SEQUENCE [LARGE SCALE GENOMIC DNA]</scope>
    <source>
        <strain evidence="3">TBRC 5832</strain>
    </source>
</reference>